<dbReference type="SMART" id="SM00881">
    <property type="entry name" value="CoA_binding"/>
    <property type="match status" value="1"/>
</dbReference>
<dbReference type="PANTHER" id="PTHR43334:SF1">
    <property type="entry name" value="3-HYDROXYPROPIONATE--COA LIGASE [ADP-FORMING]"/>
    <property type="match status" value="1"/>
</dbReference>
<dbReference type="SUPFAM" id="SSF56059">
    <property type="entry name" value="Glutathione synthetase ATP-binding domain-like"/>
    <property type="match status" value="1"/>
</dbReference>
<dbReference type="InterPro" id="IPR032875">
    <property type="entry name" value="Succ_CoA_lig_flav_dom"/>
</dbReference>
<dbReference type="Gene3D" id="3.40.50.261">
    <property type="entry name" value="Succinyl-CoA synthetase domains"/>
    <property type="match status" value="2"/>
</dbReference>
<dbReference type="Pfam" id="PF13380">
    <property type="entry name" value="CoA_binding_2"/>
    <property type="match status" value="1"/>
</dbReference>
<evidence type="ECO:0000256" key="2">
    <source>
        <dbReference type="ARBA" id="ARBA00022741"/>
    </source>
</evidence>
<dbReference type="GO" id="GO:0016874">
    <property type="term" value="F:ligase activity"/>
    <property type="evidence" value="ECO:0007669"/>
    <property type="project" value="UniProtKB-KW"/>
</dbReference>
<dbReference type="InterPro" id="IPR003781">
    <property type="entry name" value="CoA-bd"/>
</dbReference>
<keyword evidence="1" id="KW-0436">Ligase</keyword>
<dbReference type="InterPro" id="IPR051538">
    <property type="entry name" value="Acyl-CoA_Synth/Transferase"/>
</dbReference>
<dbReference type="SUPFAM" id="SSF51735">
    <property type="entry name" value="NAD(P)-binding Rossmann-fold domains"/>
    <property type="match status" value="1"/>
</dbReference>
<reference evidence="5" key="1">
    <citation type="journal article" date="2015" name="Proc. Natl. Acad. Sci. U.S.A.">
        <title>Networks of energetic and metabolic interactions define dynamics in microbial communities.</title>
        <authorList>
            <person name="Embree M."/>
            <person name="Liu J.K."/>
            <person name="Al-Bassam M.M."/>
            <person name="Zengler K."/>
        </authorList>
    </citation>
    <scope>NUCLEOTIDE SEQUENCE</scope>
</reference>
<accession>A0A0W8FUE3</accession>
<protein>
    <submittedName>
        <fullName evidence="5">Putative acetyl-coa synthetase (Adp-forming)</fullName>
    </submittedName>
</protein>
<dbReference type="InterPro" id="IPR011761">
    <property type="entry name" value="ATP-grasp"/>
</dbReference>
<dbReference type="GO" id="GO:0046872">
    <property type="term" value="F:metal ion binding"/>
    <property type="evidence" value="ECO:0007669"/>
    <property type="project" value="InterPro"/>
</dbReference>
<keyword evidence="2" id="KW-0547">Nucleotide-binding</keyword>
<keyword evidence="3" id="KW-0067">ATP-binding</keyword>
<dbReference type="PANTHER" id="PTHR43334">
    <property type="entry name" value="ACETATE--COA LIGASE [ADP-FORMING]"/>
    <property type="match status" value="1"/>
</dbReference>
<dbReference type="Pfam" id="PF13549">
    <property type="entry name" value="ATP-grasp_5"/>
    <property type="match status" value="1"/>
</dbReference>
<comment type="caution">
    <text evidence="5">The sequence shown here is derived from an EMBL/GenBank/DDBJ whole genome shotgun (WGS) entry which is preliminary data.</text>
</comment>
<name>A0A0W8FUE3_9ZZZZ</name>
<evidence type="ECO:0000259" key="4">
    <source>
        <dbReference type="PROSITE" id="PS50975"/>
    </source>
</evidence>
<dbReference type="PROSITE" id="PS50975">
    <property type="entry name" value="ATP_GRASP"/>
    <property type="match status" value="1"/>
</dbReference>
<evidence type="ECO:0000313" key="5">
    <source>
        <dbReference type="EMBL" id="KUG23875.1"/>
    </source>
</evidence>
<sequence>MIENPLHLLMNPKSIAVVGANNSPSKMGTAMALNVLKQGYEGKIFPVHPKEETVLGLKAYASVEDVPEIPDLAMLIVPAKSIIHVLESFGKIGTKRAIIITAGFKETGATGREMEKKISEIAGRYGMRFVGPNCMGVINSQIALNTTVLPMVKEPGPLGFASQSGTYVSQVLPYMKKRGYRFSKAISLGNEANINIVDALEYLGEDEQTKAIMLYIEGIREGQRFLEVARKITPHKPIVAQYVGGSASGARAILSHTGAMTGPDFLFSGIFKQAGIIRVYSVEDLYSHGWTLATQPQMRGKRVGVMTNSGGPSTAISYTCDSVGLEVPRFSEALQKEIRKHIEPHASSANPVDMTFDLSMKNLTVTLPEIMIKSGEVDALVLHGVMMTGYMREIYPSLKEMAGNISLEEFLKFGQPVVPGAFELPHKYKMPLLISTFFDWEDNYMTGYRDTNTPIFYCPEDTARALGSLYRYKQIKERQPVCKTDLPAGSKLACDLIKQAKINGQKALDEYAAKRLFSSYGVAVTKEELAATMEEAIAAAAKIGYPVAMKACRWDIMHKSGKGLIALNVENETGLKKEFQNIQNNAGEKVPVLVQEMLKGNREFMAGMTRFAGFGPCVIFGLGGVFTEVYNDTTLRLAPLGDADTQEMFADIRAKKLLDEFRGMPKVKTNKLCHIIQAVGSVALLHPEIAEIDLNPIIINEAEPVVADALIVLREE</sequence>
<dbReference type="InterPro" id="IPR016102">
    <property type="entry name" value="Succinyl-CoA_synth-like"/>
</dbReference>
<organism evidence="5">
    <name type="scientific">hydrocarbon metagenome</name>
    <dbReference type="NCBI Taxonomy" id="938273"/>
    <lineage>
        <taxon>unclassified sequences</taxon>
        <taxon>metagenomes</taxon>
        <taxon>ecological metagenomes</taxon>
    </lineage>
</organism>
<dbReference type="Gene3D" id="3.30.470.20">
    <property type="entry name" value="ATP-grasp fold, B domain"/>
    <property type="match status" value="1"/>
</dbReference>
<dbReference type="InterPro" id="IPR013815">
    <property type="entry name" value="ATP_grasp_subdomain_1"/>
</dbReference>
<proteinExistence type="predicted"/>
<dbReference type="AlphaFoldDB" id="A0A0W8FUE3"/>
<feature type="domain" description="ATP-grasp" evidence="4">
    <location>
        <begin position="514"/>
        <end position="603"/>
    </location>
</feature>
<dbReference type="GO" id="GO:0005524">
    <property type="term" value="F:ATP binding"/>
    <property type="evidence" value="ECO:0007669"/>
    <property type="project" value="UniProtKB-KW"/>
</dbReference>
<dbReference type="Gene3D" id="3.30.1490.20">
    <property type="entry name" value="ATP-grasp fold, A domain"/>
    <property type="match status" value="1"/>
</dbReference>
<evidence type="ECO:0000256" key="1">
    <source>
        <dbReference type="ARBA" id="ARBA00022598"/>
    </source>
</evidence>
<dbReference type="SUPFAM" id="SSF52210">
    <property type="entry name" value="Succinyl-CoA synthetase domains"/>
    <property type="match status" value="2"/>
</dbReference>
<dbReference type="Pfam" id="PF13607">
    <property type="entry name" value="Succ_CoA_lig"/>
    <property type="match status" value="1"/>
</dbReference>
<evidence type="ECO:0000256" key="3">
    <source>
        <dbReference type="ARBA" id="ARBA00022840"/>
    </source>
</evidence>
<gene>
    <name evidence="5" type="ORF">ASZ90_006319</name>
</gene>
<dbReference type="EMBL" id="LNQE01000881">
    <property type="protein sequence ID" value="KUG23875.1"/>
    <property type="molecule type" value="Genomic_DNA"/>
</dbReference>
<dbReference type="InterPro" id="IPR036291">
    <property type="entry name" value="NAD(P)-bd_dom_sf"/>
</dbReference>
<dbReference type="Gene3D" id="3.40.50.720">
    <property type="entry name" value="NAD(P)-binding Rossmann-like Domain"/>
    <property type="match status" value="1"/>
</dbReference>